<sequence length="154" mass="16265">MTDSILEKIESLGYTLPAVPAPVAAYVNCVRSGNLLFLSGGLPIEGERKILGKVPSAVSVEEAAEGARMIILNRLAVVREEIGSLDKVKQIVALNGFVNSEPDFFGHPVVVNGASEFLVEVFGDKGKHSRTALGAAALPLNVAVEINLVVEVED</sequence>
<dbReference type="Gene3D" id="3.30.1330.40">
    <property type="entry name" value="RutC-like"/>
    <property type="match status" value="1"/>
</dbReference>
<dbReference type="InterPro" id="IPR013813">
    <property type="entry name" value="Endoribo_LPSP/chorism_mut-like"/>
</dbReference>
<evidence type="ECO:0000313" key="2">
    <source>
        <dbReference type="EMBL" id="MBK1882616.1"/>
    </source>
</evidence>
<comment type="caution">
    <text evidence="2">The sequence shown here is derived from an EMBL/GenBank/DDBJ whole genome shotgun (WGS) entry which is preliminary data.</text>
</comment>
<accession>A0A934S874</accession>
<keyword evidence="3" id="KW-1185">Reference proteome</keyword>
<dbReference type="SUPFAM" id="SSF55298">
    <property type="entry name" value="YjgF-like"/>
    <property type="match status" value="1"/>
</dbReference>
<dbReference type="RefSeq" id="WP_200269926.1">
    <property type="nucleotide sequence ID" value="NZ_JAENIJ010000012.1"/>
</dbReference>
<feature type="domain" description="Endoribonuclease L-PSP/chorismate mutase-like" evidence="1">
    <location>
        <begin position="11"/>
        <end position="151"/>
    </location>
</feature>
<dbReference type="Pfam" id="PF14588">
    <property type="entry name" value="YjgF_endoribonc"/>
    <property type="match status" value="1"/>
</dbReference>
<dbReference type="EMBL" id="JAENIJ010000012">
    <property type="protein sequence ID" value="MBK1882616.1"/>
    <property type="molecule type" value="Genomic_DNA"/>
</dbReference>
<dbReference type="PANTHER" id="PTHR43760:SF1">
    <property type="entry name" value="ENDORIBONUCLEASE L-PSP_CHORISMATE MUTASE-LIKE DOMAIN-CONTAINING PROTEIN"/>
    <property type="match status" value="1"/>
</dbReference>
<reference evidence="2" key="1">
    <citation type="submission" date="2021-01" db="EMBL/GenBank/DDBJ databases">
        <title>Modified the classification status of verrucomicrobia.</title>
        <authorList>
            <person name="Feng X."/>
        </authorList>
    </citation>
    <scope>NUCLEOTIDE SEQUENCE</scope>
    <source>
        <strain evidence="2">KCTC 22041</strain>
    </source>
</reference>
<organism evidence="2 3">
    <name type="scientific">Luteolibacter pohnpeiensis</name>
    <dbReference type="NCBI Taxonomy" id="454153"/>
    <lineage>
        <taxon>Bacteria</taxon>
        <taxon>Pseudomonadati</taxon>
        <taxon>Verrucomicrobiota</taxon>
        <taxon>Verrucomicrobiia</taxon>
        <taxon>Verrucomicrobiales</taxon>
        <taxon>Verrucomicrobiaceae</taxon>
        <taxon>Luteolibacter</taxon>
    </lineage>
</organism>
<name>A0A934S874_9BACT</name>
<dbReference type="CDD" id="cd02199">
    <property type="entry name" value="YjgF_YER057c_UK114_like_1"/>
    <property type="match status" value="1"/>
</dbReference>
<gene>
    <name evidence="2" type="ORF">JIN85_09325</name>
</gene>
<dbReference type="PANTHER" id="PTHR43760">
    <property type="entry name" value="ENDORIBONUCLEASE-RELATED"/>
    <property type="match status" value="1"/>
</dbReference>
<dbReference type="InterPro" id="IPR035959">
    <property type="entry name" value="RutC-like_sf"/>
</dbReference>
<proteinExistence type="predicted"/>
<evidence type="ECO:0000259" key="1">
    <source>
        <dbReference type="Pfam" id="PF14588"/>
    </source>
</evidence>
<dbReference type="AlphaFoldDB" id="A0A934S874"/>
<dbReference type="Proteomes" id="UP000603141">
    <property type="component" value="Unassembled WGS sequence"/>
</dbReference>
<evidence type="ECO:0000313" key="3">
    <source>
        <dbReference type="Proteomes" id="UP000603141"/>
    </source>
</evidence>
<protein>
    <submittedName>
        <fullName evidence="2">RidA family protein</fullName>
    </submittedName>
</protein>